<proteinExistence type="predicted"/>
<gene>
    <name evidence="2" type="ORF">L4923_15695</name>
</gene>
<dbReference type="RefSeq" id="WP_239366687.1">
    <property type="nucleotide sequence ID" value="NZ_JAKREW010000014.1"/>
</dbReference>
<feature type="transmembrane region" description="Helical" evidence="1">
    <location>
        <begin position="12"/>
        <end position="29"/>
    </location>
</feature>
<name>A0ABS9QG89_9HYPH</name>
<reference evidence="2 3" key="1">
    <citation type="submission" date="2022-02" db="EMBL/GenBank/DDBJ databases">
        <title>Draft genome sequence of Mezorhizobium retamae strain IRAMC:0171 isolated from Retama raetam nodules.</title>
        <authorList>
            <person name="Bengaied R."/>
            <person name="Sbissi I."/>
            <person name="Huber K."/>
            <person name="Ghodbane F."/>
            <person name="Nouioui I."/>
            <person name="Tarhouni M."/>
            <person name="Gtari M."/>
        </authorList>
    </citation>
    <scope>NUCLEOTIDE SEQUENCE [LARGE SCALE GENOMIC DNA]</scope>
    <source>
        <strain evidence="2 3">IRAMC:0171</strain>
    </source>
</reference>
<keyword evidence="1" id="KW-0472">Membrane</keyword>
<keyword evidence="1" id="KW-1133">Transmembrane helix</keyword>
<feature type="transmembrane region" description="Helical" evidence="1">
    <location>
        <begin position="35"/>
        <end position="57"/>
    </location>
</feature>
<keyword evidence="3" id="KW-1185">Reference proteome</keyword>
<protein>
    <submittedName>
        <fullName evidence="2">DUF3329 domain-containing protein</fullName>
    </submittedName>
</protein>
<accession>A0ABS9QG89</accession>
<organism evidence="2 3">
    <name type="scientific">Mesorhizobium retamae</name>
    <dbReference type="NCBI Taxonomy" id="2912854"/>
    <lineage>
        <taxon>Bacteria</taxon>
        <taxon>Pseudomonadati</taxon>
        <taxon>Pseudomonadota</taxon>
        <taxon>Alphaproteobacteria</taxon>
        <taxon>Hyphomicrobiales</taxon>
        <taxon>Phyllobacteriaceae</taxon>
        <taxon>Mesorhizobium</taxon>
    </lineage>
</organism>
<evidence type="ECO:0000313" key="2">
    <source>
        <dbReference type="EMBL" id="MCG7506469.1"/>
    </source>
</evidence>
<dbReference type="Proteomes" id="UP001201701">
    <property type="component" value="Unassembled WGS sequence"/>
</dbReference>
<evidence type="ECO:0000256" key="1">
    <source>
        <dbReference type="SAM" id="Phobius"/>
    </source>
</evidence>
<keyword evidence="1" id="KW-0812">Transmembrane</keyword>
<dbReference type="EMBL" id="JAKREW010000014">
    <property type="protein sequence ID" value="MCG7506469.1"/>
    <property type="molecule type" value="Genomic_DNA"/>
</dbReference>
<comment type="caution">
    <text evidence="2">The sequence shown here is derived from an EMBL/GenBank/DDBJ whole genome shotgun (WGS) entry which is preliminary data.</text>
</comment>
<sequence length="75" mass="8401">MNKDNQHPFFRPLWRRIAVVAVCVIWSAIEFAVGTPFWGTLVGGMAIYATWTFLISYKPGEEAPPSPSDETKGKD</sequence>
<evidence type="ECO:0000313" key="3">
    <source>
        <dbReference type="Proteomes" id="UP001201701"/>
    </source>
</evidence>